<dbReference type="SUPFAM" id="SSF81593">
    <property type="entry name" value="Nucleotidyltransferase substrate binding subunit/domain"/>
    <property type="match status" value="2"/>
</dbReference>
<keyword evidence="10" id="KW-0436">Ligase</keyword>
<evidence type="ECO:0000313" key="11">
    <source>
        <dbReference type="Proteomes" id="UP000076830"/>
    </source>
</evidence>
<dbReference type="GO" id="GO:0000820">
    <property type="term" value="P:regulation of glutamine family amino acid metabolic process"/>
    <property type="evidence" value="ECO:0007669"/>
    <property type="project" value="UniProtKB-UniRule"/>
</dbReference>
<dbReference type="GO" id="GO:0047388">
    <property type="term" value="F:[glutamine synthetase]-adenylyl-L-tyrosine phosphorylase activity"/>
    <property type="evidence" value="ECO:0007669"/>
    <property type="project" value="UniProtKB-EC"/>
</dbReference>
<dbReference type="InterPro" id="IPR013546">
    <property type="entry name" value="PII_UdlTrfase/GS_AdlTrfase"/>
</dbReference>
<dbReference type="Gene3D" id="3.30.460.10">
    <property type="entry name" value="Beta Polymerase, domain 2"/>
    <property type="match status" value="2"/>
</dbReference>
<dbReference type="FunFam" id="1.20.120.330:FF:000005">
    <property type="entry name" value="Bifunctional glutamine synthetase adenylyltransferase/adenylyl-removing enzyme"/>
    <property type="match status" value="1"/>
</dbReference>
<dbReference type="EC" id="2.7.7.89" evidence="7"/>
<dbReference type="PANTHER" id="PTHR30621">
    <property type="entry name" value="GLUTAMINE SYNTHETASE ADENYLYLTRANSFERASE"/>
    <property type="match status" value="1"/>
</dbReference>
<comment type="catalytic activity">
    <reaction evidence="7">
        <text>[glutamine synthetase]-O(4)-(5'-adenylyl)-L-tyrosine + phosphate = [glutamine synthetase]-L-tyrosine + ADP</text>
        <dbReference type="Rhea" id="RHEA:43716"/>
        <dbReference type="Rhea" id="RHEA-COMP:10660"/>
        <dbReference type="Rhea" id="RHEA-COMP:10661"/>
        <dbReference type="ChEBI" id="CHEBI:43474"/>
        <dbReference type="ChEBI" id="CHEBI:46858"/>
        <dbReference type="ChEBI" id="CHEBI:83624"/>
        <dbReference type="ChEBI" id="CHEBI:456216"/>
        <dbReference type="EC" id="2.7.7.89"/>
    </reaction>
</comment>
<dbReference type="OrthoDB" id="9759366at2"/>
<dbReference type="NCBIfam" id="NF008292">
    <property type="entry name" value="PRK11072.1"/>
    <property type="match status" value="1"/>
</dbReference>
<keyword evidence="1 7" id="KW-0808">Transferase</keyword>
<evidence type="ECO:0000256" key="6">
    <source>
        <dbReference type="ARBA" id="ARBA00023268"/>
    </source>
</evidence>
<dbReference type="Gene3D" id="1.20.120.330">
    <property type="entry name" value="Nucleotidyltransferases domain 2"/>
    <property type="match status" value="2"/>
</dbReference>
<accession>A0A167G2Z5</accession>
<dbReference type="InterPro" id="IPR023057">
    <property type="entry name" value="GlnE"/>
</dbReference>
<dbReference type="GO" id="GO:0000287">
    <property type="term" value="F:magnesium ion binding"/>
    <property type="evidence" value="ECO:0007669"/>
    <property type="project" value="UniProtKB-UniRule"/>
</dbReference>
<comment type="catalytic activity">
    <reaction evidence="7">
        <text>[glutamine synthetase]-L-tyrosine + ATP = [glutamine synthetase]-O(4)-(5'-adenylyl)-L-tyrosine + diphosphate</text>
        <dbReference type="Rhea" id="RHEA:18589"/>
        <dbReference type="Rhea" id="RHEA-COMP:10660"/>
        <dbReference type="Rhea" id="RHEA-COMP:10661"/>
        <dbReference type="ChEBI" id="CHEBI:30616"/>
        <dbReference type="ChEBI" id="CHEBI:33019"/>
        <dbReference type="ChEBI" id="CHEBI:46858"/>
        <dbReference type="ChEBI" id="CHEBI:83624"/>
        <dbReference type="EC" id="2.7.7.42"/>
    </reaction>
</comment>
<dbReference type="InterPro" id="IPR043519">
    <property type="entry name" value="NT_sf"/>
</dbReference>
<evidence type="ECO:0000256" key="7">
    <source>
        <dbReference type="HAMAP-Rule" id="MF_00802"/>
    </source>
</evidence>
<keyword evidence="5 7" id="KW-0460">Magnesium</keyword>
<feature type="region of interest" description="Adenylyl transferase" evidence="7">
    <location>
        <begin position="458"/>
        <end position="962"/>
    </location>
</feature>
<feature type="domain" description="Glutamate-ammonia ligase adenylyltransferase repeated" evidence="8">
    <location>
        <begin position="45"/>
        <end position="282"/>
    </location>
</feature>
<dbReference type="SUPFAM" id="SSF81301">
    <property type="entry name" value="Nucleotidyltransferase"/>
    <property type="match status" value="2"/>
</dbReference>
<gene>
    <name evidence="7" type="primary">glnE</name>
    <name evidence="10" type="ORF">I596_59</name>
</gene>
<dbReference type="GO" id="GO:0005829">
    <property type="term" value="C:cytosol"/>
    <property type="evidence" value="ECO:0007669"/>
    <property type="project" value="TreeGrafter"/>
</dbReference>
<dbReference type="GO" id="GO:0005524">
    <property type="term" value="F:ATP binding"/>
    <property type="evidence" value="ECO:0007669"/>
    <property type="project" value="UniProtKB-UniRule"/>
</dbReference>
<feature type="region of interest" description="Adenylyl removase" evidence="7">
    <location>
        <begin position="1"/>
        <end position="448"/>
    </location>
</feature>
<comment type="similarity">
    <text evidence="7">Belongs to the GlnE family.</text>
</comment>
<evidence type="ECO:0000259" key="8">
    <source>
        <dbReference type="Pfam" id="PF03710"/>
    </source>
</evidence>
<dbReference type="KEGG" id="dko:I596_59"/>
<dbReference type="FunFam" id="3.30.460.10:FF:000009">
    <property type="entry name" value="Bifunctional glutamine synthetase adenylyltransferase/adenylyl-removing enzyme"/>
    <property type="match status" value="1"/>
</dbReference>
<evidence type="ECO:0000259" key="9">
    <source>
        <dbReference type="Pfam" id="PF08335"/>
    </source>
</evidence>
<dbReference type="AlphaFoldDB" id="A0A167G2Z5"/>
<dbReference type="GO" id="GO:0008882">
    <property type="term" value="F:[glutamate-ammonia-ligase] adenylyltransferase activity"/>
    <property type="evidence" value="ECO:0007669"/>
    <property type="project" value="UniProtKB-UniRule"/>
</dbReference>
<dbReference type="CDD" id="cd05401">
    <property type="entry name" value="NT_GlnE_GlnD_like"/>
    <property type="match status" value="2"/>
</dbReference>
<dbReference type="EMBL" id="CP015249">
    <property type="protein sequence ID" value="ANB16099.1"/>
    <property type="molecule type" value="Genomic_DNA"/>
</dbReference>
<keyword evidence="11" id="KW-1185">Reference proteome</keyword>
<dbReference type="GO" id="GO:0016874">
    <property type="term" value="F:ligase activity"/>
    <property type="evidence" value="ECO:0007669"/>
    <property type="project" value="UniProtKB-KW"/>
</dbReference>
<dbReference type="EC" id="2.7.7.42" evidence="7"/>
<dbReference type="PATRIC" id="fig|1300342.3.peg.58"/>
<dbReference type="Gene3D" id="1.20.120.1510">
    <property type="match status" value="1"/>
</dbReference>
<dbReference type="Pfam" id="PF03710">
    <property type="entry name" value="GlnE"/>
    <property type="match status" value="2"/>
</dbReference>
<evidence type="ECO:0000256" key="4">
    <source>
        <dbReference type="ARBA" id="ARBA00022840"/>
    </source>
</evidence>
<dbReference type="STRING" id="1300342.I596_59"/>
<evidence type="ECO:0000256" key="1">
    <source>
        <dbReference type="ARBA" id="ARBA00022679"/>
    </source>
</evidence>
<reference evidence="10 11" key="1">
    <citation type="submission" date="2016-04" db="EMBL/GenBank/DDBJ databases">
        <title>Complete genome sequence of Dokdonella koreensis DS-123T.</title>
        <authorList>
            <person name="Kim J.F."/>
            <person name="Lee H."/>
            <person name="Kwak M.-J."/>
        </authorList>
    </citation>
    <scope>NUCLEOTIDE SEQUENCE [LARGE SCALE GENOMIC DNA]</scope>
    <source>
        <strain evidence="10 11">DS-123</strain>
    </source>
</reference>
<feature type="domain" description="Glutamate-ammonia ligase adenylyltransferase repeated" evidence="8">
    <location>
        <begin position="561"/>
        <end position="811"/>
    </location>
</feature>
<evidence type="ECO:0000256" key="5">
    <source>
        <dbReference type="ARBA" id="ARBA00022842"/>
    </source>
</evidence>
<dbReference type="HAMAP" id="MF_00802">
    <property type="entry name" value="GlnE"/>
    <property type="match status" value="1"/>
</dbReference>
<dbReference type="Pfam" id="PF08335">
    <property type="entry name" value="GlnD_UR_UTase"/>
    <property type="match status" value="2"/>
</dbReference>
<dbReference type="PANTHER" id="PTHR30621:SF0">
    <property type="entry name" value="BIFUNCTIONAL GLUTAMINE SYNTHETASE ADENYLYLTRANSFERASE_ADENYLYL-REMOVING ENZYME"/>
    <property type="match status" value="1"/>
</dbReference>
<feature type="domain" description="PII-uridylyltransferase/Glutamine-synthetase adenylyltransferase" evidence="9">
    <location>
        <begin position="306"/>
        <end position="442"/>
    </location>
</feature>
<dbReference type="InterPro" id="IPR005190">
    <property type="entry name" value="GlnE_rpt_dom"/>
</dbReference>
<feature type="domain" description="PII-uridylyltransferase/Glutamine-synthetase adenylyltransferase" evidence="9">
    <location>
        <begin position="835"/>
        <end position="953"/>
    </location>
</feature>
<sequence>MPASPRRPLWPRDLANQLDQRLSRLEAACRQAQVPFYDDAGVDTHLRKVLLVSDFAYETLLRSPILLGPELVRLMGDPRHADARAGLLATIEDEAELRAELRRFRKREAIRLIWRDVNGLDPVESTLAGASVLAECCLEAALRHAERQLAMRHGQVRSADGAGQRLVVFGLGKLGGSELNFSSDIDLILAYPEGGTSDGARPLDAETWFTRLGQQLVSLLAEHTVDGYVYRVDLRLRPFGSVGRVALSFAAMEQYYQREGRDWERYAWIKARPVAGDLAAGNRLIEALRPFVFRRYFDYTAFAGLREMKALIDAEVTRKDLAANLKLGPGGIREVEFVVQLMQLIRGGREPALRARGLLPALSACEQLGVIPAQRARRLREAYRFLRQVENRVQMFADQQVHDVPDEEAPRRRLALGLGYPDWPALKAAIDHQRGVVTEEFDAVMAPARQAREQRPLAGWTRLWQDFAEHGVQAAVLAEAGFDPPQDPAGALEALLASPALRSASARARARLDRVVPALLAAAIETPAPSACLVRLLGLVHAVARRSAYLALLDEQPAALKRLTSVFATSAFLAERVIAHPLLLDELFDDRHEAPVPDRDSVEADIRRRLAAMPDADAEAEIEVVQEQRLAAAFRIGLDFLAGRIDAVAAARALAAVAEAVLATVLRLAERDLAVNHGRLPDRTEESSGLVILGYGSLGGRELGFGSDLDLVFLYDAALAQAESLGPRPLDGARYYARLAQRVVHFLTTLTRSGRLYEVDVRLRPDGGKGLLVTSLDAYVAYQRERAWTWEHQALVRARAVAGDVALGRRFGEHRNELLAAPVDVQRLHDQIVDMRARWRSERDRSDAERFDLKQGYGGLVDLEFLLQGLVLQHGAAHPALLTASNSADLIRVAAEVGCLSATQAEHLGAAHAELLARALSCTLDARSRVVRRDPQIEQHAGQVSAVAGQLGFRFEASGRGA</sequence>
<organism evidence="10 11">
    <name type="scientific">Dokdonella koreensis DS-123</name>
    <dbReference type="NCBI Taxonomy" id="1300342"/>
    <lineage>
        <taxon>Bacteria</taxon>
        <taxon>Pseudomonadati</taxon>
        <taxon>Pseudomonadota</taxon>
        <taxon>Gammaproteobacteria</taxon>
        <taxon>Lysobacterales</taxon>
        <taxon>Rhodanobacteraceae</taxon>
        <taxon>Dokdonella</taxon>
    </lineage>
</organism>
<proteinExistence type="inferred from homology"/>
<comment type="cofactor">
    <cofactor evidence="7">
        <name>Mg(2+)</name>
        <dbReference type="ChEBI" id="CHEBI:18420"/>
    </cofactor>
</comment>
<keyword evidence="3 7" id="KW-0547">Nucleotide-binding</keyword>
<evidence type="ECO:0000256" key="2">
    <source>
        <dbReference type="ARBA" id="ARBA00022695"/>
    </source>
</evidence>
<evidence type="ECO:0000313" key="10">
    <source>
        <dbReference type="EMBL" id="ANB16099.1"/>
    </source>
</evidence>
<keyword evidence="4 7" id="KW-0067">ATP-binding</keyword>
<comment type="function">
    <text evidence="7">Involved in the regulation of glutamine synthetase GlnA, a key enzyme in the process to assimilate ammonia. When cellular nitrogen levels are high, the C-terminal adenylyl transferase (AT) inactivates GlnA by covalent transfer of an adenylyl group from ATP to specific tyrosine residue of GlnA, thus reducing its activity. Conversely, when nitrogen levels are low, the N-terminal adenylyl removase (AR) activates GlnA by removing the adenylyl group by phosphorolysis, increasing its activity. The regulatory region of GlnE binds the signal transduction protein PII (GlnB) which indicates the nitrogen status of the cell.</text>
</comment>
<keyword evidence="6 7" id="KW-0511">Multifunctional enzyme</keyword>
<dbReference type="RefSeq" id="WP_067642537.1">
    <property type="nucleotide sequence ID" value="NZ_CP015249.1"/>
</dbReference>
<protein>
    <recommendedName>
        <fullName evidence="7">Bifunctional glutamine synthetase adenylyltransferase/adenylyl-removing enzyme</fullName>
    </recommendedName>
    <alternativeName>
        <fullName evidence="7">ATP:glutamine synthetase adenylyltransferase</fullName>
    </alternativeName>
    <alternativeName>
        <fullName evidence="7">ATase</fullName>
    </alternativeName>
    <domain>
        <recommendedName>
            <fullName evidence="7">Glutamine synthetase adenylyl-L-tyrosine phosphorylase</fullName>
            <ecNumber evidence="7">2.7.7.89</ecNumber>
        </recommendedName>
        <alternativeName>
            <fullName evidence="7">Adenylyl removase</fullName>
            <shortName evidence="7">AR</shortName>
            <shortName evidence="7">AT-N</shortName>
        </alternativeName>
    </domain>
    <domain>
        <recommendedName>
            <fullName evidence="7">Glutamine synthetase adenylyl transferase</fullName>
            <ecNumber evidence="7">2.7.7.42</ecNumber>
        </recommendedName>
        <alternativeName>
            <fullName evidence="7">Adenylyl transferase</fullName>
            <shortName evidence="7">AT</shortName>
            <shortName evidence="7">AT-C</shortName>
        </alternativeName>
    </domain>
</protein>
<name>A0A167G2Z5_9GAMM</name>
<dbReference type="Proteomes" id="UP000076830">
    <property type="component" value="Chromosome"/>
</dbReference>
<evidence type="ECO:0000256" key="3">
    <source>
        <dbReference type="ARBA" id="ARBA00022741"/>
    </source>
</evidence>
<keyword evidence="2 7" id="KW-0548">Nucleotidyltransferase</keyword>